<keyword evidence="1" id="KW-0472">Membrane</keyword>
<keyword evidence="1" id="KW-0812">Transmembrane</keyword>
<organism evidence="2 3">
    <name type="scientific">Symbiodinium pilosum</name>
    <name type="common">Dinoflagellate</name>
    <dbReference type="NCBI Taxonomy" id="2952"/>
    <lineage>
        <taxon>Eukaryota</taxon>
        <taxon>Sar</taxon>
        <taxon>Alveolata</taxon>
        <taxon>Dinophyceae</taxon>
        <taxon>Suessiales</taxon>
        <taxon>Symbiodiniaceae</taxon>
        <taxon>Symbiodinium</taxon>
    </lineage>
</organism>
<sequence>FERVNDRLHLLESRMDGLVEEKAASPGEIIACAIGIGDGSPVECNEPTPETQPNSEKDQVAAGALGSVGVGSDPTSITSSRVSVHDDPDDQVGMVPFAESAWTYPVVICLVRAGVVEAIFAVLLLLVNLFMQVAFMIVILTPDFLPEDIAEQIHFAKRWRRSVAHDQQNLDLASTSLASRVCNGDGALIVSTRQASLLENIDKYIGLATDAFEPEFFQPGVLLAVVCVLLWSLCVYKELRSIVHAFEAVRLIPRSATTILQDNVLQSLSISRFKVLKATYVVRTLIAISLLMSGIRWLAQTTSITELMLNAVALNAILDVDEFLFAGFTPMTIHLAIQKLEPLPMKYTARKPQVDAMLAVKRELCYGNQTFVVGMVTEDTPLGGHTGAALSLVERAVEIHKFADPHEEPYYIGFVPNRNTFDIDRSQSIADETAEFSFCLEQVYFTEGAQWYQDPAMGALINFRLRTAAAVLGRFDHITNCQQVADLCSQHDARLLRLVCGVTCKCSDPFSSPWYKVPYHGCADSCLEIAQQRLASEECKDRPIDDTWNQMWDDYLPTLVNTYGPAVSQSSAIPLLEALVLAMKTDGCVALTRPEFQYIVGSQVRWCEGNPDLIRPLAWTCPESCWVKAHCYNFTLNPATSICPLYQEPLMITRFELF</sequence>
<comment type="caution">
    <text evidence="2">The sequence shown here is derived from an EMBL/GenBank/DDBJ whole genome shotgun (WGS) entry which is preliminary data.</text>
</comment>
<proteinExistence type="predicted"/>
<accession>A0A812Y937</accession>
<evidence type="ECO:0000256" key="1">
    <source>
        <dbReference type="SAM" id="Phobius"/>
    </source>
</evidence>
<keyword evidence="3" id="KW-1185">Reference proteome</keyword>
<protein>
    <submittedName>
        <fullName evidence="2">VPS11 protein</fullName>
    </submittedName>
</protein>
<dbReference type="Proteomes" id="UP000649617">
    <property type="component" value="Unassembled WGS sequence"/>
</dbReference>
<feature type="transmembrane region" description="Helical" evidence="1">
    <location>
        <begin position="216"/>
        <end position="236"/>
    </location>
</feature>
<evidence type="ECO:0000313" key="3">
    <source>
        <dbReference type="Proteomes" id="UP000649617"/>
    </source>
</evidence>
<keyword evidence="1" id="KW-1133">Transmembrane helix</keyword>
<name>A0A812Y937_SYMPI</name>
<dbReference type="AlphaFoldDB" id="A0A812Y937"/>
<dbReference type="OrthoDB" id="10457238at2759"/>
<feature type="transmembrane region" description="Helical" evidence="1">
    <location>
        <begin position="118"/>
        <end position="140"/>
    </location>
</feature>
<evidence type="ECO:0000313" key="2">
    <source>
        <dbReference type="EMBL" id="CAE7771892.1"/>
    </source>
</evidence>
<feature type="transmembrane region" description="Helical" evidence="1">
    <location>
        <begin position="280"/>
        <end position="299"/>
    </location>
</feature>
<dbReference type="EMBL" id="CAJNIZ010047616">
    <property type="protein sequence ID" value="CAE7771892.1"/>
    <property type="molecule type" value="Genomic_DNA"/>
</dbReference>
<gene>
    <name evidence="2" type="primary">VPS11</name>
    <name evidence="2" type="ORF">SPIL2461_LOCUS22758</name>
</gene>
<reference evidence="2" key="1">
    <citation type="submission" date="2021-02" db="EMBL/GenBank/DDBJ databases">
        <authorList>
            <person name="Dougan E. K."/>
            <person name="Rhodes N."/>
            <person name="Thang M."/>
            <person name="Chan C."/>
        </authorList>
    </citation>
    <scope>NUCLEOTIDE SEQUENCE</scope>
</reference>
<feature type="non-terminal residue" evidence="2">
    <location>
        <position position="658"/>
    </location>
</feature>